<dbReference type="Gene3D" id="2.30.180.10">
    <property type="entry name" value="FAS1 domain"/>
    <property type="match status" value="4"/>
</dbReference>
<dbReference type="AlphaFoldDB" id="A0AAD2FEK8"/>
<evidence type="ECO:0000256" key="2">
    <source>
        <dbReference type="SAM" id="SignalP"/>
    </source>
</evidence>
<keyword evidence="2" id="KW-0732">Signal</keyword>
<evidence type="ECO:0000256" key="1">
    <source>
        <dbReference type="SAM" id="MobiDB-lite"/>
    </source>
</evidence>
<keyword evidence="5" id="KW-1185">Reference proteome</keyword>
<dbReference type="InterPro" id="IPR000782">
    <property type="entry name" value="FAS1_domain"/>
</dbReference>
<dbReference type="SMART" id="SM00554">
    <property type="entry name" value="FAS1"/>
    <property type="match status" value="4"/>
</dbReference>
<dbReference type="InterPro" id="IPR036378">
    <property type="entry name" value="FAS1_dom_sf"/>
</dbReference>
<dbReference type="EMBL" id="CAKOGP040000446">
    <property type="protein sequence ID" value="CAJ1935135.1"/>
    <property type="molecule type" value="Genomic_DNA"/>
</dbReference>
<proteinExistence type="predicted"/>
<dbReference type="Pfam" id="PF02469">
    <property type="entry name" value="Fasciclin"/>
    <property type="match status" value="4"/>
</dbReference>
<feature type="domain" description="FAS1" evidence="3">
    <location>
        <begin position="300"/>
        <end position="430"/>
    </location>
</feature>
<feature type="region of interest" description="Disordered" evidence="1">
    <location>
        <begin position="597"/>
        <end position="616"/>
    </location>
</feature>
<dbReference type="GO" id="GO:0005615">
    <property type="term" value="C:extracellular space"/>
    <property type="evidence" value="ECO:0007669"/>
    <property type="project" value="TreeGrafter"/>
</dbReference>
<evidence type="ECO:0000313" key="5">
    <source>
        <dbReference type="Proteomes" id="UP001295423"/>
    </source>
</evidence>
<dbReference type="PROSITE" id="PS50213">
    <property type="entry name" value="FAS1"/>
    <property type="match status" value="4"/>
</dbReference>
<feature type="signal peptide" evidence="2">
    <location>
        <begin position="1"/>
        <end position="16"/>
    </location>
</feature>
<dbReference type="Proteomes" id="UP001295423">
    <property type="component" value="Unassembled WGS sequence"/>
</dbReference>
<sequence>MRLQVLLFFSIALANADEQPFEADFSPIQNAGNYSTLLDSVIKTGTDEAISSNVPVTIFGPSNFAFSVISNQITGIPDQELVNILLGHVILNSTITTDVLVKEGCIVATTAGGRNISIYRDPLTGAVDVDGVDVTISDIIGDYGVFHGIETVLLPGAIEFLDCPATPDFSPIAESGQYSALLGAVVETNTDFIIAVNPPVTIFGPTNSAFASIQGGDTNVSDIIADHIVINRDISSAEIVSSGCVDAEAVGGLRLAIRFDNTTNTTSINGIQIVDLGITGEYGTFHGIDGVLLDSTDYSPCTDFSPIVEAGNYETLLNVITQTRMVDFIGQFAPVTIFGPTDDAFAAFQVTNPAGIIDEELIEQHIISIDSIFFDFIARVGCYETVTTGGMTVDVRYNNSTNTTTINGIPIIKADIVGNYGVLHGIDGVLIQGVTDYTPCADFSPIAEAGDYTTFLDIVLQTRTDEIISEYSPVTFFAPTDSAFAAIQETLDDMSLSELSENVLYHHMIIFKEVFSAEVMASGCVDAETFGGSMVAIRYNSTTGNAIVNGIPIVQLEIIGNFGVVHGIDGILNGSATDVYIPCPTASPSTMPVLAGEPNEAPMVPTSNPTGPTTTATSTSSTFMSYAYASFAAAIALLVL</sequence>
<dbReference type="InterPro" id="IPR050904">
    <property type="entry name" value="Adhesion/Biosynth-related"/>
</dbReference>
<feature type="domain" description="FAS1" evidence="3">
    <location>
        <begin position="165"/>
        <end position="292"/>
    </location>
</feature>
<gene>
    <name evidence="4" type="ORF">CYCCA115_LOCUS4473</name>
</gene>
<dbReference type="SUPFAM" id="SSF82153">
    <property type="entry name" value="FAS1 domain"/>
    <property type="match status" value="4"/>
</dbReference>
<feature type="domain" description="FAS1" evidence="3">
    <location>
        <begin position="439"/>
        <end position="572"/>
    </location>
</feature>
<feature type="chain" id="PRO_5041978089" description="FAS1 domain-containing protein" evidence="2">
    <location>
        <begin position="17"/>
        <end position="640"/>
    </location>
</feature>
<evidence type="ECO:0000313" key="4">
    <source>
        <dbReference type="EMBL" id="CAJ1935135.1"/>
    </source>
</evidence>
<reference evidence="4" key="1">
    <citation type="submission" date="2023-08" db="EMBL/GenBank/DDBJ databases">
        <authorList>
            <person name="Audoor S."/>
            <person name="Bilcke G."/>
        </authorList>
    </citation>
    <scope>NUCLEOTIDE SEQUENCE</scope>
</reference>
<dbReference type="PANTHER" id="PTHR10900">
    <property type="entry name" value="PERIOSTIN-RELATED"/>
    <property type="match status" value="1"/>
</dbReference>
<protein>
    <recommendedName>
        <fullName evidence="3">FAS1 domain-containing protein</fullName>
    </recommendedName>
</protein>
<dbReference type="PANTHER" id="PTHR10900:SF77">
    <property type="entry name" value="FI19380P1"/>
    <property type="match status" value="1"/>
</dbReference>
<organism evidence="4 5">
    <name type="scientific">Cylindrotheca closterium</name>
    <dbReference type="NCBI Taxonomy" id="2856"/>
    <lineage>
        <taxon>Eukaryota</taxon>
        <taxon>Sar</taxon>
        <taxon>Stramenopiles</taxon>
        <taxon>Ochrophyta</taxon>
        <taxon>Bacillariophyta</taxon>
        <taxon>Bacillariophyceae</taxon>
        <taxon>Bacillariophycidae</taxon>
        <taxon>Bacillariales</taxon>
        <taxon>Bacillariaceae</taxon>
        <taxon>Cylindrotheca</taxon>
    </lineage>
</organism>
<accession>A0AAD2FEK8</accession>
<comment type="caution">
    <text evidence="4">The sequence shown here is derived from an EMBL/GenBank/DDBJ whole genome shotgun (WGS) entry which is preliminary data.</text>
</comment>
<feature type="domain" description="FAS1" evidence="3">
    <location>
        <begin position="21"/>
        <end position="153"/>
    </location>
</feature>
<name>A0AAD2FEK8_9STRA</name>
<evidence type="ECO:0000259" key="3">
    <source>
        <dbReference type="PROSITE" id="PS50213"/>
    </source>
</evidence>